<comment type="caution">
    <text evidence="1">The sequence shown here is derived from an EMBL/GenBank/DDBJ whole genome shotgun (WGS) entry which is preliminary data.</text>
</comment>
<dbReference type="Proteomes" id="UP000241426">
    <property type="component" value="Unassembled WGS sequence"/>
</dbReference>
<evidence type="ECO:0000313" key="1">
    <source>
        <dbReference type="EMBL" id="PSV00915.1"/>
    </source>
</evidence>
<proteinExistence type="predicted"/>
<gene>
    <name evidence="1" type="ORF">C9J27_02490</name>
</gene>
<dbReference type="AlphaFoldDB" id="A0A2T3KME0"/>
<reference evidence="1 2" key="1">
    <citation type="submission" date="2018-01" db="EMBL/GenBank/DDBJ databases">
        <title>Whole genome sequencing of Histamine producing bacteria.</title>
        <authorList>
            <person name="Butler K."/>
        </authorList>
    </citation>
    <scope>NUCLEOTIDE SEQUENCE [LARGE SCALE GENOMIC DNA]</scope>
    <source>
        <strain evidence="1 2">FS-7.2</strain>
    </source>
</reference>
<evidence type="ECO:0000313" key="2">
    <source>
        <dbReference type="Proteomes" id="UP000241426"/>
    </source>
</evidence>
<sequence>MYSLRKMRINESSKDLLSKTIKMLKNSENAEAFVESFNGIGYMTKRAFISAIRSNQSSFNETNFKKSIAAGMIRVIHMHCATSDWGEAISVLETLDKNSTSGELSPSPTQKTHSLALAKEILDELGSESIEHKVVLKNFVSSALLKLKQNPNQKPLEFMLSELRESLHDVVAIGNDKVANISEKVINDKAKTINNTPGRFKL</sequence>
<organism evidence="1 2">
    <name type="scientific">Photobacterium kishitanii</name>
    <dbReference type="NCBI Taxonomy" id="318456"/>
    <lineage>
        <taxon>Bacteria</taxon>
        <taxon>Pseudomonadati</taxon>
        <taxon>Pseudomonadota</taxon>
        <taxon>Gammaproteobacteria</taxon>
        <taxon>Vibrionales</taxon>
        <taxon>Vibrionaceae</taxon>
        <taxon>Photobacterium</taxon>
    </lineage>
</organism>
<name>A0A2T3KME0_9GAMM</name>
<accession>A0A2T3KME0</accession>
<dbReference type="EMBL" id="PYNF01000002">
    <property type="protein sequence ID" value="PSV00915.1"/>
    <property type="molecule type" value="Genomic_DNA"/>
</dbReference>
<protein>
    <submittedName>
        <fullName evidence="1">Uncharacterized protein</fullName>
    </submittedName>
</protein>